<evidence type="ECO:0000313" key="1">
    <source>
        <dbReference type="EMBL" id="MCL2915644.1"/>
    </source>
</evidence>
<keyword evidence="2" id="KW-1185">Reference proteome</keyword>
<reference evidence="1 2" key="1">
    <citation type="submission" date="2022-01" db="EMBL/GenBank/DDBJ databases">
        <title>Whole genome-based taxonomy of the Shewanellaceae.</title>
        <authorList>
            <person name="Martin-Rodriguez A.J."/>
        </authorList>
    </citation>
    <scope>NUCLEOTIDE SEQUENCE [LARGE SCALE GENOMIC DNA]</scope>
    <source>
        <strain evidence="1 2">DSM 21332</strain>
    </source>
</reference>
<dbReference type="PANTHER" id="PTHR37519:SF1">
    <property type="entry name" value="DIHYDROXYBIPHENYL DIOXYGENASE DOMAIN-CONTAINING PROTEIN"/>
    <property type="match status" value="1"/>
</dbReference>
<protein>
    <submittedName>
        <fullName evidence="1">VOC family protein</fullName>
    </submittedName>
</protein>
<comment type="caution">
    <text evidence="1">The sequence shown here is derived from an EMBL/GenBank/DDBJ whole genome shotgun (WGS) entry which is preliminary data.</text>
</comment>
<name>A0ABT0NB36_9GAMM</name>
<dbReference type="Gene3D" id="3.10.180.10">
    <property type="entry name" value="2,3-Dihydroxybiphenyl 1,2-Dioxygenase, domain 1"/>
    <property type="match status" value="1"/>
</dbReference>
<accession>A0ABT0NB36</accession>
<dbReference type="PANTHER" id="PTHR37519">
    <property type="match status" value="1"/>
</dbReference>
<dbReference type="RefSeq" id="WP_249250224.1">
    <property type="nucleotide sequence ID" value="NZ_JAKIKT010000008.1"/>
</dbReference>
<dbReference type="InterPro" id="IPR010393">
    <property type="entry name" value="DUF991_YecM-like"/>
</dbReference>
<dbReference type="SUPFAM" id="SSF54593">
    <property type="entry name" value="Glyoxalase/Bleomycin resistance protein/Dihydroxybiphenyl dioxygenase"/>
    <property type="match status" value="1"/>
</dbReference>
<organism evidence="1 2">
    <name type="scientific">Shewanella corallii</name>
    <dbReference type="NCBI Taxonomy" id="560080"/>
    <lineage>
        <taxon>Bacteria</taxon>
        <taxon>Pseudomonadati</taxon>
        <taxon>Pseudomonadota</taxon>
        <taxon>Gammaproteobacteria</taxon>
        <taxon>Alteromonadales</taxon>
        <taxon>Shewanellaceae</taxon>
        <taxon>Shewanella</taxon>
    </lineage>
</organism>
<evidence type="ECO:0000313" key="2">
    <source>
        <dbReference type="Proteomes" id="UP001202831"/>
    </source>
</evidence>
<sequence>MTDTKLTLDTLMLTWQDFAGRIQAFTADLGLAELELECDHVALRVNSADTAQALADAFEARGEIISNNIINGRPILIIKLHQPLILGDQSVYCVELPFPGDKLYPVEGWEHAELVLTVDAKDCDTLAQALISRLPEIQSVLDGKRDIKVKLSSPKGEQERLPNPTIAFKRDGICVKVHAHTIEAVIASEQAE</sequence>
<gene>
    <name evidence="1" type="ORF">L2725_17975</name>
</gene>
<proteinExistence type="predicted"/>
<dbReference type="Pfam" id="PF06185">
    <property type="entry name" value="YecM"/>
    <property type="match status" value="1"/>
</dbReference>
<dbReference type="NCBIfam" id="NF008683">
    <property type="entry name" value="PRK11700.1-6"/>
    <property type="match status" value="1"/>
</dbReference>
<dbReference type="Proteomes" id="UP001202831">
    <property type="component" value="Unassembled WGS sequence"/>
</dbReference>
<dbReference type="EMBL" id="JAKIKT010000008">
    <property type="protein sequence ID" value="MCL2915644.1"/>
    <property type="molecule type" value="Genomic_DNA"/>
</dbReference>
<dbReference type="InterPro" id="IPR029068">
    <property type="entry name" value="Glyas_Bleomycin-R_OHBP_Dase"/>
</dbReference>